<keyword evidence="2" id="KW-1185">Reference proteome</keyword>
<gene>
    <name evidence="1" type="ORF">NTG6680_0369</name>
</gene>
<proteinExistence type="predicted"/>
<dbReference type="Proteomes" id="UP000839052">
    <property type="component" value="Chromosome"/>
</dbReference>
<protein>
    <submittedName>
        <fullName evidence="1">Uncharacterized protein</fullName>
    </submittedName>
</protein>
<reference evidence="1 2" key="1">
    <citation type="submission" date="2021-10" db="EMBL/GenBank/DDBJ databases">
        <authorList>
            <person name="Koch H."/>
        </authorList>
    </citation>
    <scope>NUCLEOTIDE SEQUENCE [LARGE SCALE GENOMIC DNA]</scope>
    <source>
        <strain evidence="1">6680</strain>
    </source>
</reference>
<organism evidence="1 2">
    <name type="scientific">Candidatus Nitrotoga arctica</name>
    <dbReference type="NCBI Taxonomy" id="453162"/>
    <lineage>
        <taxon>Bacteria</taxon>
        <taxon>Pseudomonadati</taxon>
        <taxon>Pseudomonadota</taxon>
        <taxon>Betaproteobacteria</taxon>
        <taxon>Nitrosomonadales</taxon>
        <taxon>Gallionellaceae</taxon>
        <taxon>Candidatus Nitrotoga</taxon>
    </lineage>
</organism>
<accession>A0ABN8AJ75</accession>
<evidence type="ECO:0000313" key="2">
    <source>
        <dbReference type="Proteomes" id="UP000839052"/>
    </source>
</evidence>
<sequence length="119" mass="13442">MAPRQSDKKAIPQDGKLKPLQIFAEKSFYRERPEPEEVLTGVFQLAHVREGPNTRDMSFRLVVGADKLNVYVAGLDVGTLRPYVGDEVEIVGKRIDQRIEGYGIEIWIATIENTVLESK</sequence>
<evidence type="ECO:0000313" key="1">
    <source>
        <dbReference type="EMBL" id="CAG9931622.1"/>
    </source>
</evidence>
<name>A0ABN8AJ75_9PROT</name>
<dbReference type="EMBL" id="OU912926">
    <property type="protein sequence ID" value="CAG9931622.1"/>
    <property type="molecule type" value="Genomic_DNA"/>
</dbReference>